<evidence type="ECO:0000313" key="2">
    <source>
        <dbReference type="Proteomes" id="UP000805649"/>
    </source>
</evidence>
<comment type="caution">
    <text evidence="1">The sequence shown here is derived from an EMBL/GenBank/DDBJ whole genome shotgun (WGS) entry which is preliminary data.</text>
</comment>
<dbReference type="Proteomes" id="UP000805649">
    <property type="component" value="Unassembled WGS sequence"/>
</dbReference>
<organism evidence="1 2">
    <name type="scientific">Colletotrichum truncatum</name>
    <name type="common">Anthracnose fungus</name>
    <name type="synonym">Colletotrichum capsici</name>
    <dbReference type="NCBI Taxonomy" id="5467"/>
    <lineage>
        <taxon>Eukaryota</taxon>
        <taxon>Fungi</taxon>
        <taxon>Dikarya</taxon>
        <taxon>Ascomycota</taxon>
        <taxon>Pezizomycotina</taxon>
        <taxon>Sordariomycetes</taxon>
        <taxon>Hypocreomycetidae</taxon>
        <taxon>Glomerellales</taxon>
        <taxon>Glomerellaceae</taxon>
        <taxon>Colletotrichum</taxon>
        <taxon>Colletotrichum truncatum species complex</taxon>
    </lineage>
</organism>
<evidence type="ECO:0000313" key="1">
    <source>
        <dbReference type="EMBL" id="KAL0942652.1"/>
    </source>
</evidence>
<sequence>MDRPTLEILPPEILHGICSALLQDDKPSVAAFSLTSRRIHAFAAAALFRTLTSVVASSVPKNPDTTQLWTTRQASSLPNLLRTVLTNKEIASYVREINFDTPQNSITIFVTRNDDRILRTAADGVGLSLPARLSGREAMQCMTEILAINTPNLRCLRFSCSIIHYGLKPPMAQMKPSTGRMLPPMQIIRAAAIAAEGHPPLLPSLVDVRIRDVGSVECIRPLSKLSPNISTLHLHRVCGHIVDVWFANVKCLQLTDADFTAREFKDLIGGFPVLERLRLQYFSIDWEDRQRLVVNPQQVIEALKPVATRMRELRLRFARWQQRHRDINLLDQQSTDHPAPAGLLTSLETFKALEHLDVDGSCLWATRYYEKQETNQAKVNSLLSMLPQGLLKLEFEGLRDDIDDLDDDDEDGLLILARQVKQRCPELQQVTYCSSLSENVVEGRLPALMRAFSAEGIAFRFLEWSARVGFSE</sequence>
<gene>
    <name evidence="1" type="ORF">CTRU02_200538</name>
</gene>
<dbReference type="EMBL" id="VUJX02000001">
    <property type="protein sequence ID" value="KAL0942652.1"/>
    <property type="molecule type" value="Genomic_DNA"/>
</dbReference>
<accession>A0ACC3ZFH2</accession>
<reference evidence="1 2" key="1">
    <citation type="journal article" date="2020" name="Phytopathology">
        <title>Genome Sequence Resources of Colletotrichum truncatum, C. plurivorum, C. musicola, and C. sojae: Four Species Pathogenic to Soybean (Glycine max).</title>
        <authorList>
            <person name="Rogerio F."/>
            <person name="Boufleur T.R."/>
            <person name="Ciampi-Guillardi M."/>
            <person name="Sukno S.A."/>
            <person name="Thon M.R."/>
            <person name="Massola Junior N.S."/>
            <person name="Baroncelli R."/>
        </authorList>
    </citation>
    <scope>NUCLEOTIDE SEQUENCE [LARGE SCALE GENOMIC DNA]</scope>
    <source>
        <strain evidence="1 2">CMES1059</strain>
    </source>
</reference>
<proteinExistence type="predicted"/>
<keyword evidence="2" id="KW-1185">Reference proteome</keyword>
<protein>
    <submittedName>
        <fullName evidence="1">Uncharacterized protein</fullName>
    </submittedName>
</protein>
<name>A0ACC3ZFH2_COLTU</name>